<protein>
    <submittedName>
        <fullName evidence="2">FMN-binding protein</fullName>
    </submittedName>
</protein>
<accession>A0A6M2BM66</accession>
<proteinExistence type="predicted"/>
<dbReference type="SMART" id="SM00900">
    <property type="entry name" value="FMN_bind"/>
    <property type="match status" value="1"/>
</dbReference>
<dbReference type="Pfam" id="PF04205">
    <property type="entry name" value="FMN_bind"/>
    <property type="match status" value="1"/>
</dbReference>
<evidence type="ECO:0000313" key="2">
    <source>
        <dbReference type="EMBL" id="NGY03410.1"/>
    </source>
</evidence>
<dbReference type="GO" id="GO:0010181">
    <property type="term" value="F:FMN binding"/>
    <property type="evidence" value="ECO:0007669"/>
    <property type="project" value="InterPro"/>
</dbReference>
<organism evidence="2 3">
    <name type="scientific">Solimonas terrae</name>
    <dbReference type="NCBI Taxonomy" id="1396819"/>
    <lineage>
        <taxon>Bacteria</taxon>
        <taxon>Pseudomonadati</taxon>
        <taxon>Pseudomonadota</taxon>
        <taxon>Gammaproteobacteria</taxon>
        <taxon>Nevskiales</taxon>
        <taxon>Nevskiaceae</taxon>
        <taxon>Solimonas</taxon>
    </lineage>
</organism>
<gene>
    <name evidence="2" type="ORF">G7Y85_01390</name>
</gene>
<evidence type="ECO:0000259" key="1">
    <source>
        <dbReference type="SMART" id="SM00900"/>
    </source>
</evidence>
<reference evidence="2 3" key="1">
    <citation type="journal article" date="2014" name="Int. J. Syst. Evol. Microbiol.">
        <title>Solimonas terrae sp. nov., isolated from soil.</title>
        <authorList>
            <person name="Kim S.J."/>
            <person name="Moon J.Y."/>
            <person name="Weon H.Y."/>
            <person name="Ahn J.H."/>
            <person name="Chen W.M."/>
            <person name="Kwon S.W."/>
        </authorList>
    </citation>
    <scope>NUCLEOTIDE SEQUENCE [LARGE SCALE GENOMIC DNA]</scope>
    <source>
        <strain evidence="2 3">KIS83-12</strain>
    </source>
</reference>
<evidence type="ECO:0000313" key="3">
    <source>
        <dbReference type="Proteomes" id="UP000472676"/>
    </source>
</evidence>
<dbReference type="Proteomes" id="UP000472676">
    <property type="component" value="Unassembled WGS sequence"/>
</dbReference>
<dbReference type="InterPro" id="IPR007329">
    <property type="entry name" value="FMN-bd"/>
</dbReference>
<keyword evidence="3" id="KW-1185">Reference proteome</keyword>
<sequence length="127" mass="13840">MLMLDAGKQSQISAVLGHPYPQARLRYWKAAGRSAWIFDDIGKEGYVPTTCGFIVSNASIEHARVLIYRESRGEQIGDPSFLRQLIGARAAGSGLDKHVDNISGATLSVNMMQRMARAALVFDSLTA</sequence>
<dbReference type="EMBL" id="JAAMOW010000001">
    <property type="protein sequence ID" value="NGY03410.1"/>
    <property type="molecule type" value="Genomic_DNA"/>
</dbReference>
<name>A0A6M2BM66_9GAMM</name>
<dbReference type="GO" id="GO:0016020">
    <property type="term" value="C:membrane"/>
    <property type="evidence" value="ECO:0007669"/>
    <property type="project" value="InterPro"/>
</dbReference>
<feature type="domain" description="FMN-binding" evidence="1">
    <location>
        <begin position="45"/>
        <end position="123"/>
    </location>
</feature>
<dbReference type="AlphaFoldDB" id="A0A6M2BM66"/>
<comment type="caution">
    <text evidence="2">The sequence shown here is derived from an EMBL/GenBank/DDBJ whole genome shotgun (WGS) entry which is preliminary data.</text>
</comment>